<dbReference type="InterPro" id="IPR009015">
    <property type="entry name" value="Fucose_isomerase_N/cen_sf"/>
</dbReference>
<dbReference type="EMBL" id="JBHTAI010000031">
    <property type="protein sequence ID" value="MFC7153197.1"/>
    <property type="molecule type" value="Genomic_DNA"/>
</dbReference>
<evidence type="ECO:0000256" key="1">
    <source>
        <dbReference type="ARBA" id="ARBA00023235"/>
    </source>
</evidence>
<dbReference type="Proteomes" id="UP001596378">
    <property type="component" value="Unassembled WGS sequence"/>
</dbReference>
<dbReference type="PANTHER" id="PTHR36120">
    <property type="entry name" value="FUCOSE ISOMERASE"/>
    <property type="match status" value="1"/>
</dbReference>
<dbReference type="RefSeq" id="WP_378051883.1">
    <property type="nucleotide sequence ID" value="NZ_JBHMDN010000038.1"/>
</dbReference>
<gene>
    <name evidence="3" type="ORF">ACFQMJ_32140</name>
</gene>
<protein>
    <recommendedName>
        <fullName evidence="5">L-fucose isomerase-like protein</fullName>
    </recommendedName>
</protein>
<evidence type="ECO:0000313" key="4">
    <source>
        <dbReference type="Proteomes" id="UP001596378"/>
    </source>
</evidence>
<evidence type="ECO:0000313" key="3">
    <source>
        <dbReference type="EMBL" id="MFC7153197.1"/>
    </source>
</evidence>
<sequence length="440" mass="49372">MKARLAPVYFEEGINRQEFDGQLGTLTSLLADEAEFLPPIALGAPIPAEADAVVFPQLVGEAYRQLQRFKEIQVPMLVVTSEFGTMAMWDWEIVTFLRAEGIDVFAPYRLEQTRTLCRALGFKRDMRRTKFLVFQDNPGEGMQASIFKRFFWWEDECVQRIQDAFGISVVKKSFKQLGAEAKRISDAEAEEVLRQWEIPAEGVTARAMNSAVKLYAAVKRELDLDDRIRGVGINCLNESFHSDTTPCLAWSMLYEERGIMWACEGDILSLLTKYILHNTLQAPVMMSNLYPFLMGMTALKHEKIPSFPDVAEPENHLLVGHCGFFGLMPKSFAADWKLKPKVLGIVDDNATAVDARYSLGDLTIAQFHPTLTKMIAVKGDLIDYAGYPGSDCRNGGVIRVGDGHKLMSSLYSHHGCFIPGRKEDELVLVSRILGMGLEKV</sequence>
<accession>A0ABW2FLQ1</accession>
<organism evidence="3 4">
    <name type="scientific">Cohnella cellulosilytica</name>
    <dbReference type="NCBI Taxonomy" id="986710"/>
    <lineage>
        <taxon>Bacteria</taxon>
        <taxon>Bacillati</taxon>
        <taxon>Bacillota</taxon>
        <taxon>Bacilli</taxon>
        <taxon>Bacillales</taxon>
        <taxon>Paenibacillaceae</taxon>
        <taxon>Cohnella</taxon>
    </lineage>
</organism>
<evidence type="ECO:0008006" key="5">
    <source>
        <dbReference type="Google" id="ProtNLM"/>
    </source>
</evidence>
<keyword evidence="2" id="KW-0119">Carbohydrate metabolism</keyword>
<evidence type="ECO:0000256" key="2">
    <source>
        <dbReference type="ARBA" id="ARBA00023277"/>
    </source>
</evidence>
<dbReference type="SUPFAM" id="SSF53743">
    <property type="entry name" value="FucI/AraA N-terminal and middle domains"/>
    <property type="match status" value="1"/>
</dbReference>
<proteinExistence type="predicted"/>
<comment type="caution">
    <text evidence="3">The sequence shown here is derived from an EMBL/GenBank/DDBJ whole genome shotgun (WGS) entry which is preliminary data.</text>
</comment>
<dbReference type="PANTHER" id="PTHR36120:SF1">
    <property type="entry name" value="L-FUCOSE ISOMERASE C-TERMINAL DOMAIN-CONTAINING PROTEIN"/>
    <property type="match status" value="1"/>
</dbReference>
<reference evidence="4" key="1">
    <citation type="journal article" date="2019" name="Int. J. Syst. Evol. Microbiol.">
        <title>The Global Catalogue of Microorganisms (GCM) 10K type strain sequencing project: providing services to taxonomists for standard genome sequencing and annotation.</title>
        <authorList>
            <consortium name="The Broad Institute Genomics Platform"/>
            <consortium name="The Broad Institute Genome Sequencing Center for Infectious Disease"/>
            <person name="Wu L."/>
            <person name="Ma J."/>
        </authorList>
    </citation>
    <scope>NUCLEOTIDE SEQUENCE [LARGE SCALE GENOMIC DNA]</scope>
    <source>
        <strain evidence="4">KCTC 12907</strain>
    </source>
</reference>
<name>A0ABW2FLQ1_9BACL</name>
<keyword evidence="1" id="KW-0413">Isomerase</keyword>
<keyword evidence="4" id="KW-1185">Reference proteome</keyword>